<reference evidence="2 3" key="1">
    <citation type="submission" date="2024-06" db="EMBL/GenBank/DDBJ databases">
        <title>The Natural Products Discovery Center: Release of the First 8490 Sequenced Strains for Exploring Actinobacteria Biosynthetic Diversity.</title>
        <authorList>
            <person name="Kalkreuter E."/>
            <person name="Kautsar S.A."/>
            <person name="Yang D."/>
            <person name="Bader C.D."/>
            <person name="Teijaro C.N."/>
            <person name="Fluegel L."/>
            <person name="Davis C.M."/>
            <person name="Simpson J.R."/>
            <person name="Lauterbach L."/>
            <person name="Steele A.D."/>
            <person name="Gui C."/>
            <person name="Meng S."/>
            <person name="Li G."/>
            <person name="Viehrig K."/>
            <person name="Ye F."/>
            <person name="Su P."/>
            <person name="Kiefer A.F."/>
            <person name="Nichols A."/>
            <person name="Cepeda A.J."/>
            <person name="Yan W."/>
            <person name="Fan B."/>
            <person name="Jiang Y."/>
            <person name="Adhikari A."/>
            <person name="Zheng C.-J."/>
            <person name="Schuster L."/>
            <person name="Cowan T.M."/>
            <person name="Smanski M.J."/>
            <person name="Chevrette M.G."/>
            <person name="De Carvalho L.P.S."/>
            <person name="Shen B."/>
        </authorList>
    </citation>
    <scope>NUCLEOTIDE SEQUENCE [LARGE SCALE GENOMIC DNA]</scope>
    <source>
        <strain evidence="2 3">NPDC048946</strain>
    </source>
</reference>
<dbReference type="EMBL" id="JBEZFP010000002">
    <property type="protein sequence ID" value="MEU8132095.1"/>
    <property type="molecule type" value="Genomic_DNA"/>
</dbReference>
<evidence type="ECO:0000313" key="2">
    <source>
        <dbReference type="EMBL" id="MEU8132095.1"/>
    </source>
</evidence>
<evidence type="ECO:0000259" key="1">
    <source>
        <dbReference type="Pfam" id="PF01636"/>
    </source>
</evidence>
<comment type="caution">
    <text evidence="2">The sequence shown here is derived from an EMBL/GenBank/DDBJ whole genome shotgun (WGS) entry which is preliminary data.</text>
</comment>
<dbReference type="PANTHER" id="PTHR47829">
    <property type="entry name" value="HYDROLASE, PUTATIVE (AFU_ORTHOLOGUE AFUA_1G12880)-RELATED"/>
    <property type="match status" value="1"/>
</dbReference>
<dbReference type="InterPro" id="IPR052898">
    <property type="entry name" value="ACAD10-like"/>
</dbReference>
<sequence>MSGTHPSTDPRDDDPVPPRRLAEWAAKAGLVDAGTPLTVTQLSGGASNLTYRVTGGGHDWVLRRPPARGALPTAHDMAREYRVQAALAGSGVPVAAMVALCEEPAVLGAPFYLMERLDGVFHTDAAEVAALPAPVAREAGVNLVRVLATLHRVDPAGVGLGAMIRPEPYLHRQLRRWRGQWDRVGFEDVPALDGLLRRLAAEVPESSALGIVHGDYNLGNVMYRADDSAEVRAVLDWELSTVGDAAADLGQLLAYWGPAGRLLNAYRGGHLPDANAALPDRQALVEAYTEAVGRPVPDLGYYERFAVVKLAVICAGALARAKAPEPERVRRTVGLVAALAGIAEAVGA</sequence>
<dbReference type="CDD" id="cd05154">
    <property type="entry name" value="ACAD10_11_N-like"/>
    <property type="match status" value="1"/>
</dbReference>
<dbReference type="PANTHER" id="PTHR47829:SF1">
    <property type="entry name" value="HAD FAMILY PHOSPHATASE"/>
    <property type="match status" value="1"/>
</dbReference>
<dbReference type="Gene3D" id="3.90.1200.10">
    <property type="match status" value="1"/>
</dbReference>
<evidence type="ECO:0000313" key="3">
    <source>
        <dbReference type="Proteomes" id="UP001551482"/>
    </source>
</evidence>
<dbReference type="InterPro" id="IPR002575">
    <property type="entry name" value="Aminoglycoside_PTrfase"/>
</dbReference>
<feature type="domain" description="Aminoglycoside phosphotransferase" evidence="1">
    <location>
        <begin position="38"/>
        <end position="266"/>
    </location>
</feature>
<accession>A0ABV3D8M4</accession>
<keyword evidence="3" id="KW-1185">Reference proteome</keyword>
<gene>
    <name evidence="2" type="ORF">AB0C36_01150</name>
</gene>
<dbReference type="Gene3D" id="3.30.200.20">
    <property type="entry name" value="Phosphorylase Kinase, domain 1"/>
    <property type="match status" value="1"/>
</dbReference>
<name>A0ABV3D8M4_9ACTN</name>
<proteinExistence type="predicted"/>
<dbReference type="Pfam" id="PF01636">
    <property type="entry name" value="APH"/>
    <property type="match status" value="1"/>
</dbReference>
<dbReference type="InterPro" id="IPR011009">
    <property type="entry name" value="Kinase-like_dom_sf"/>
</dbReference>
<dbReference type="SUPFAM" id="SSF56112">
    <property type="entry name" value="Protein kinase-like (PK-like)"/>
    <property type="match status" value="1"/>
</dbReference>
<dbReference type="Proteomes" id="UP001551482">
    <property type="component" value="Unassembled WGS sequence"/>
</dbReference>
<protein>
    <submittedName>
        <fullName evidence="2">Phosphotransferase family protein</fullName>
    </submittedName>
</protein>
<organism evidence="2 3">
    <name type="scientific">Streptodolium elevatio</name>
    <dbReference type="NCBI Taxonomy" id="3157996"/>
    <lineage>
        <taxon>Bacteria</taxon>
        <taxon>Bacillati</taxon>
        <taxon>Actinomycetota</taxon>
        <taxon>Actinomycetes</taxon>
        <taxon>Kitasatosporales</taxon>
        <taxon>Streptomycetaceae</taxon>
        <taxon>Streptodolium</taxon>
    </lineage>
</organism>
<dbReference type="RefSeq" id="WP_358347363.1">
    <property type="nucleotide sequence ID" value="NZ_JBEZFP010000002.1"/>
</dbReference>
<dbReference type="InterPro" id="IPR041726">
    <property type="entry name" value="ACAD10_11_N"/>
</dbReference>